<proteinExistence type="predicted"/>
<evidence type="ECO:0000313" key="2">
    <source>
        <dbReference type="Proteomes" id="UP000092154"/>
    </source>
</evidence>
<sequence length="97" mass="10954">MPCPHTVCVVVLLTDHLFNSNHQAIKTRNSSKGRANAKRTQKLNILNSKQRKADYLQCKKGRNGLQPTCCLLPFVFPTHLSLPFVVSQFLAAYIIPY</sequence>
<dbReference type="EMBL" id="KV449126">
    <property type="protein sequence ID" value="OAX32081.1"/>
    <property type="molecule type" value="Genomic_DNA"/>
</dbReference>
<evidence type="ECO:0000313" key="1">
    <source>
        <dbReference type="EMBL" id="OAX32081.1"/>
    </source>
</evidence>
<dbReference type="Proteomes" id="UP000092154">
    <property type="component" value="Unassembled WGS sequence"/>
</dbReference>
<protein>
    <submittedName>
        <fullName evidence="1">Uncharacterized protein</fullName>
    </submittedName>
</protein>
<keyword evidence="2" id="KW-1185">Reference proteome</keyword>
<organism evidence="1 2">
    <name type="scientific">Rhizopogon vinicolor AM-OR11-026</name>
    <dbReference type="NCBI Taxonomy" id="1314800"/>
    <lineage>
        <taxon>Eukaryota</taxon>
        <taxon>Fungi</taxon>
        <taxon>Dikarya</taxon>
        <taxon>Basidiomycota</taxon>
        <taxon>Agaricomycotina</taxon>
        <taxon>Agaricomycetes</taxon>
        <taxon>Agaricomycetidae</taxon>
        <taxon>Boletales</taxon>
        <taxon>Suillineae</taxon>
        <taxon>Rhizopogonaceae</taxon>
        <taxon>Rhizopogon</taxon>
    </lineage>
</organism>
<accession>A0A1B7MHJ8</accession>
<gene>
    <name evidence="1" type="ORF">K503DRAFT_20861</name>
</gene>
<dbReference type="AlphaFoldDB" id="A0A1B7MHJ8"/>
<reference evidence="1 2" key="1">
    <citation type="submission" date="2016-06" db="EMBL/GenBank/DDBJ databases">
        <title>Comparative genomics of the ectomycorrhizal sister species Rhizopogon vinicolor and Rhizopogon vesiculosus (Basidiomycota: Boletales) reveals a divergence of the mating type B locus.</title>
        <authorList>
            <consortium name="DOE Joint Genome Institute"/>
            <person name="Mujic A.B."/>
            <person name="Kuo A."/>
            <person name="Tritt A."/>
            <person name="Lipzen A."/>
            <person name="Chen C."/>
            <person name="Johnson J."/>
            <person name="Sharma A."/>
            <person name="Barry K."/>
            <person name="Grigoriev I.V."/>
            <person name="Spatafora J.W."/>
        </authorList>
    </citation>
    <scope>NUCLEOTIDE SEQUENCE [LARGE SCALE GENOMIC DNA]</scope>
    <source>
        <strain evidence="1 2">AM-OR11-026</strain>
    </source>
</reference>
<name>A0A1B7MHJ8_9AGAM</name>
<dbReference type="InParanoid" id="A0A1B7MHJ8"/>